<dbReference type="AlphaFoldDB" id="A0A4Z2G557"/>
<feature type="compositionally biased region" description="Basic and acidic residues" evidence="1">
    <location>
        <begin position="71"/>
        <end position="86"/>
    </location>
</feature>
<protein>
    <submittedName>
        <fullName evidence="2">Uncharacterized protein</fullName>
    </submittedName>
</protein>
<sequence length="107" mass="11719">MTDTARTSQSTCMASLLEPLVPIVLFSTCGHKPDGSEGSTAAFTATRHDGQVPSYSDKLSFLLLNNRGKTRGQDKRRNKEAEKDWVASKWPATTSCRVPGGFKQSDR</sequence>
<comment type="caution">
    <text evidence="2">The sequence shown here is derived from an EMBL/GenBank/DDBJ whole genome shotgun (WGS) entry which is preliminary data.</text>
</comment>
<dbReference type="EMBL" id="SRLO01000706">
    <property type="protein sequence ID" value="TNN48215.1"/>
    <property type="molecule type" value="Genomic_DNA"/>
</dbReference>
<organism evidence="2 3">
    <name type="scientific">Liparis tanakae</name>
    <name type="common">Tanaka's snailfish</name>
    <dbReference type="NCBI Taxonomy" id="230148"/>
    <lineage>
        <taxon>Eukaryota</taxon>
        <taxon>Metazoa</taxon>
        <taxon>Chordata</taxon>
        <taxon>Craniata</taxon>
        <taxon>Vertebrata</taxon>
        <taxon>Euteleostomi</taxon>
        <taxon>Actinopterygii</taxon>
        <taxon>Neopterygii</taxon>
        <taxon>Teleostei</taxon>
        <taxon>Neoteleostei</taxon>
        <taxon>Acanthomorphata</taxon>
        <taxon>Eupercaria</taxon>
        <taxon>Perciformes</taxon>
        <taxon>Cottioidei</taxon>
        <taxon>Cottales</taxon>
        <taxon>Liparidae</taxon>
        <taxon>Liparis</taxon>
    </lineage>
</organism>
<dbReference type="Proteomes" id="UP000314294">
    <property type="component" value="Unassembled WGS sequence"/>
</dbReference>
<evidence type="ECO:0000313" key="3">
    <source>
        <dbReference type="Proteomes" id="UP000314294"/>
    </source>
</evidence>
<accession>A0A4Z2G557</accession>
<gene>
    <name evidence="2" type="ORF">EYF80_041574</name>
</gene>
<evidence type="ECO:0000256" key="1">
    <source>
        <dbReference type="SAM" id="MobiDB-lite"/>
    </source>
</evidence>
<reference evidence="2 3" key="1">
    <citation type="submission" date="2019-03" db="EMBL/GenBank/DDBJ databases">
        <title>First draft genome of Liparis tanakae, snailfish: a comprehensive survey of snailfish specific genes.</title>
        <authorList>
            <person name="Kim W."/>
            <person name="Song I."/>
            <person name="Jeong J.-H."/>
            <person name="Kim D."/>
            <person name="Kim S."/>
            <person name="Ryu S."/>
            <person name="Song J.Y."/>
            <person name="Lee S.K."/>
        </authorList>
    </citation>
    <scope>NUCLEOTIDE SEQUENCE [LARGE SCALE GENOMIC DNA]</scope>
    <source>
        <tissue evidence="2">Muscle</tissue>
    </source>
</reference>
<feature type="region of interest" description="Disordered" evidence="1">
    <location>
        <begin position="66"/>
        <end position="86"/>
    </location>
</feature>
<name>A0A4Z2G557_9TELE</name>
<evidence type="ECO:0000313" key="2">
    <source>
        <dbReference type="EMBL" id="TNN48215.1"/>
    </source>
</evidence>
<proteinExistence type="predicted"/>
<keyword evidence="3" id="KW-1185">Reference proteome</keyword>